<dbReference type="GO" id="GO:0004812">
    <property type="term" value="F:aminoacyl-tRNA ligase activity"/>
    <property type="evidence" value="ECO:0007669"/>
    <property type="project" value="UniProtKB-KW"/>
</dbReference>
<evidence type="ECO:0000313" key="1">
    <source>
        <dbReference type="EMBL" id="XCI78172.1"/>
    </source>
</evidence>
<keyword evidence="1" id="KW-0030">Aminoacyl-tRNA synthetase</keyword>
<dbReference type="EMBL" id="PP895363">
    <property type="protein sequence ID" value="XCI78172.1"/>
    <property type="molecule type" value="Genomic_DNA"/>
</dbReference>
<accession>A0AAU8HZN2</accession>
<reference evidence="1" key="1">
    <citation type="submission" date="2024-06" db="EMBL/GenBank/DDBJ databases">
        <title>High activity and specificity of bacteriophage cocktails against carbapenem-resistant Klebsiella pneumoniae belonging to high-risk clones CG258 and ST307.</title>
        <authorList>
            <person name="Jimenez Quiceno J."/>
            <person name="Salazar Ospina L."/>
            <person name="Tellez Carrasquilla S."/>
        </authorList>
    </citation>
    <scope>NUCLEOTIDE SEQUENCE</scope>
</reference>
<protein>
    <submittedName>
        <fullName evidence="1">Histidyl tRNA synthetase</fullName>
    </submittedName>
</protein>
<sequence length="190" mass="21168">MPLAFNGKINTDSILKAVAILQNNFKTYNLPICVDFDHVFDQNSPTKCIARSNIDNPKENLFYVTNPSQAVINQVRSGLLTSGKYFSLLPCRSLSLEDTTHYSNSLIVTAYVVAETDPIAELAREVKSLYNAMGIAYTIFTCEDMTHCMEFIVNGIVVCRVECYAVNEKYIAVATVIVEPTFSYAVGMTY</sequence>
<name>A0AAU8HZN2_9CAUD</name>
<organism evidence="1">
    <name type="scientific">Klebsiella phage FKP3</name>
    <dbReference type="NCBI Taxonomy" id="3231233"/>
    <lineage>
        <taxon>Viruses</taxon>
        <taxon>Duplodnaviria</taxon>
        <taxon>Heunggongvirae</taxon>
        <taxon>Uroviricota</taxon>
        <taxon>Caudoviricetes</taxon>
        <taxon>Stephanstirmvirinae</taxon>
        <taxon>Justusliebigvirus</taxon>
    </lineage>
</organism>
<keyword evidence="1" id="KW-0436">Ligase</keyword>
<proteinExistence type="predicted"/>